<dbReference type="EMBL" id="JAEAGR010000017">
    <property type="protein sequence ID" value="MBH1942115.1"/>
    <property type="molecule type" value="Genomic_DNA"/>
</dbReference>
<keyword evidence="2" id="KW-0238">DNA-binding</keyword>
<proteinExistence type="predicted"/>
<dbReference type="Pfam" id="PF00990">
    <property type="entry name" value="GGDEF"/>
    <property type="match status" value="1"/>
</dbReference>
<keyword evidence="7" id="KW-1185">Reference proteome</keyword>
<protein>
    <submittedName>
        <fullName evidence="6">Diguanylate cyclase</fullName>
    </submittedName>
</protein>
<dbReference type="NCBIfam" id="TIGR00254">
    <property type="entry name" value="GGDEF"/>
    <property type="match status" value="1"/>
</dbReference>
<dbReference type="Gene3D" id="3.30.70.270">
    <property type="match status" value="1"/>
</dbReference>
<dbReference type="Gene3D" id="1.10.10.60">
    <property type="entry name" value="Homeodomain-like"/>
    <property type="match status" value="2"/>
</dbReference>
<dbReference type="PROSITE" id="PS00041">
    <property type="entry name" value="HTH_ARAC_FAMILY_1"/>
    <property type="match status" value="1"/>
</dbReference>
<dbReference type="Pfam" id="PF12833">
    <property type="entry name" value="HTH_18"/>
    <property type="match status" value="1"/>
</dbReference>
<evidence type="ECO:0000259" key="4">
    <source>
        <dbReference type="PROSITE" id="PS01124"/>
    </source>
</evidence>
<dbReference type="SMART" id="SM00342">
    <property type="entry name" value="HTH_ARAC"/>
    <property type="match status" value="1"/>
</dbReference>
<dbReference type="PROSITE" id="PS01124">
    <property type="entry name" value="HTH_ARAC_FAMILY_2"/>
    <property type="match status" value="1"/>
</dbReference>
<dbReference type="InterPro" id="IPR020449">
    <property type="entry name" value="Tscrpt_reg_AraC-type_HTH"/>
</dbReference>
<dbReference type="InterPro" id="IPR050959">
    <property type="entry name" value="MarA-like"/>
</dbReference>
<evidence type="ECO:0000256" key="1">
    <source>
        <dbReference type="ARBA" id="ARBA00023015"/>
    </source>
</evidence>
<dbReference type="GO" id="GO:0043565">
    <property type="term" value="F:sequence-specific DNA binding"/>
    <property type="evidence" value="ECO:0007669"/>
    <property type="project" value="InterPro"/>
</dbReference>
<evidence type="ECO:0000259" key="5">
    <source>
        <dbReference type="PROSITE" id="PS50887"/>
    </source>
</evidence>
<accession>A0A8J7KX52</accession>
<dbReference type="InterPro" id="IPR018060">
    <property type="entry name" value="HTH_AraC"/>
</dbReference>
<keyword evidence="3" id="KW-0804">Transcription</keyword>
<feature type="domain" description="GGDEF" evidence="5">
    <location>
        <begin position="144"/>
        <end position="273"/>
    </location>
</feature>
<dbReference type="SUPFAM" id="SSF55073">
    <property type="entry name" value="Nucleotide cyclase"/>
    <property type="match status" value="1"/>
</dbReference>
<comment type="caution">
    <text evidence="6">The sequence shown here is derived from an EMBL/GenBank/DDBJ whole genome shotgun (WGS) entry which is preliminary data.</text>
</comment>
<evidence type="ECO:0000313" key="7">
    <source>
        <dbReference type="Proteomes" id="UP000623269"/>
    </source>
</evidence>
<keyword evidence="1" id="KW-0805">Transcription regulation</keyword>
<reference evidence="6" key="1">
    <citation type="submission" date="2020-12" db="EMBL/GenBank/DDBJ databases">
        <title>M. sibirica DSM 26468T genome.</title>
        <authorList>
            <person name="Thieme N."/>
            <person name="Rettenmaier R."/>
            <person name="Zverlov V."/>
            <person name="Liebl W."/>
        </authorList>
    </citation>
    <scope>NUCLEOTIDE SEQUENCE</scope>
    <source>
        <strain evidence="6">DSM 26468</strain>
    </source>
</reference>
<sequence length="273" mass="31268">MKNFYILTDAINYIEDNLCNDFTLDDIAASCYSSLSGLKKLFRYALHHGLKEYISKRRITHAAHDLLNTDLSVTEIAMKYQYNSPEVFTRAFSKVWGTTPSAFKKQWKFSGIFPRILFEYDGGEIMSKKNVDLSELYDLLKSRTNSYVLCFDMICLKPINDTYGHEAGDKAILECLRRIDTLSDDNCILFRIGGDEFALVTDLQDPKKVEVLAKRILKENGQPILYSNTEIPIGMRIGCTRIVGSNIRYSNLYANLYQAIEGARDNNECYYIA</sequence>
<dbReference type="InterPro" id="IPR018062">
    <property type="entry name" value="HTH_AraC-typ_CS"/>
</dbReference>
<dbReference type="RefSeq" id="WP_197662361.1">
    <property type="nucleotide sequence ID" value="NZ_JAEAGR010000017.1"/>
</dbReference>
<dbReference type="PANTHER" id="PTHR47504:SF5">
    <property type="entry name" value="RIGHT ORIGIN-BINDING PROTEIN"/>
    <property type="match status" value="1"/>
</dbReference>
<dbReference type="CDD" id="cd01949">
    <property type="entry name" value="GGDEF"/>
    <property type="match status" value="1"/>
</dbReference>
<dbReference type="SUPFAM" id="SSF46689">
    <property type="entry name" value="Homeodomain-like"/>
    <property type="match status" value="2"/>
</dbReference>
<dbReference type="InterPro" id="IPR043128">
    <property type="entry name" value="Rev_trsase/Diguanyl_cyclase"/>
</dbReference>
<dbReference type="SMART" id="SM00267">
    <property type="entry name" value="GGDEF"/>
    <property type="match status" value="1"/>
</dbReference>
<dbReference type="InterPro" id="IPR000160">
    <property type="entry name" value="GGDEF_dom"/>
</dbReference>
<evidence type="ECO:0000256" key="2">
    <source>
        <dbReference type="ARBA" id="ARBA00023125"/>
    </source>
</evidence>
<dbReference type="PROSITE" id="PS50887">
    <property type="entry name" value="GGDEF"/>
    <property type="match status" value="1"/>
</dbReference>
<dbReference type="GO" id="GO:0003700">
    <property type="term" value="F:DNA-binding transcription factor activity"/>
    <property type="evidence" value="ECO:0007669"/>
    <property type="project" value="InterPro"/>
</dbReference>
<dbReference type="Proteomes" id="UP000623269">
    <property type="component" value="Unassembled WGS sequence"/>
</dbReference>
<dbReference type="PRINTS" id="PR00032">
    <property type="entry name" value="HTHARAC"/>
</dbReference>
<dbReference type="InterPro" id="IPR029787">
    <property type="entry name" value="Nucleotide_cyclase"/>
</dbReference>
<dbReference type="InterPro" id="IPR009057">
    <property type="entry name" value="Homeodomain-like_sf"/>
</dbReference>
<feature type="domain" description="HTH araC/xylS-type" evidence="4">
    <location>
        <begin position="8"/>
        <end position="106"/>
    </location>
</feature>
<name>A0A8J7KX52_9FIRM</name>
<dbReference type="PANTHER" id="PTHR47504">
    <property type="entry name" value="RIGHT ORIGIN-BINDING PROTEIN"/>
    <property type="match status" value="1"/>
</dbReference>
<evidence type="ECO:0000313" key="6">
    <source>
        <dbReference type="EMBL" id="MBH1942115.1"/>
    </source>
</evidence>
<evidence type="ECO:0000256" key="3">
    <source>
        <dbReference type="ARBA" id="ARBA00023163"/>
    </source>
</evidence>
<dbReference type="AlphaFoldDB" id="A0A8J7KX52"/>
<organism evidence="6 7">
    <name type="scientific">Mobilitalea sibirica</name>
    <dbReference type="NCBI Taxonomy" id="1462919"/>
    <lineage>
        <taxon>Bacteria</taxon>
        <taxon>Bacillati</taxon>
        <taxon>Bacillota</taxon>
        <taxon>Clostridia</taxon>
        <taxon>Lachnospirales</taxon>
        <taxon>Lachnospiraceae</taxon>
        <taxon>Mobilitalea</taxon>
    </lineage>
</organism>
<gene>
    <name evidence="6" type="ORF">I5677_14530</name>
</gene>